<keyword evidence="1" id="KW-0472">Membrane</keyword>
<keyword evidence="3" id="KW-1185">Reference proteome</keyword>
<name>A0ABX7G3A1_9GAMM</name>
<protein>
    <submittedName>
        <fullName evidence="2">DUF3137 domain-containing protein</fullName>
    </submittedName>
</protein>
<keyword evidence="1" id="KW-1133">Transmembrane helix</keyword>
<dbReference type="Pfam" id="PF11335">
    <property type="entry name" value="DUF3137"/>
    <property type="match status" value="1"/>
</dbReference>
<dbReference type="InterPro" id="IPR021484">
    <property type="entry name" value="DUF3137"/>
</dbReference>
<dbReference type="Proteomes" id="UP000596252">
    <property type="component" value="Chromosome"/>
</dbReference>
<proteinExistence type="predicted"/>
<keyword evidence="1" id="KW-0812">Transmembrane</keyword>
<feature type="transmembrane region" description="Helical" evidence="1">
    <location>
        <begin position="55"/>
        <end position="74"/>
    </location>
</feature>
<evidence type="ECO:0000313" key="2">
    <source>
        <dbReference type="EMBL" id="QRH01767.1"/>
    </source>
</evidence>
<accession>A0ABX7G3A1</accession>
<dbReference type="EMBL" id="CP069213">
    <property type="protein sequence ID" value="QRH01767.1"/>
    <property type="molecule type" value="Genomic_DNA"/>
</dbReference>
<reference evidence="2 3" key="1">
    <citation type="journal article" date="2012" name="Antonie Van Leeuwenhoek">
        <title>Shewanella litorisediminis sp. nov., a gammaproteobacterium isolated from a tidal flat sediment.</title>
        <authorList>
            <person name="Lee M.H."/>
            <person name="Yoon J.H."/>
        </authorList>
    </citation>
    <scope>NUCLEOTIDE SEQUENCE [LARGE SCALE GENOMIC DNA]</scope>
    <source>
        <strain evidence="2 3">SMK1-12</strain>
    </source>
</reference>
<organism evidence="2 3">
    <name type="scientific">Shewanella litorisediminis</name>
    <dbReference type="NCBI Taxonomy" id="1173586"/>
    <lineage>
        <taxon>Bacteria</taxon>
        <taxon>Pseudomonadati</taxon>
        <taxon>Pseudomonadota</taxon>
        <taxon>Gammaproteobacteria</taxon>
        <taxon>Alteromonadales</taxon>
        <taxon>Shewanellaceae</taxon>
        <taxon>Shewanella</taxon>
    </lineage>
</organism>
<feature type="transmembrane region" description="Helical" evidence="1">
    <location>
        <begin position="80"/>
        <end position="101"/>
    </location>
</feature>
<dbReference type="RefSeq" id="WP_203325438.1">
    <property type="nucleotide sequence ID" value="NZ_CP069213.1"/>
</dbReference>
<gene>
    <name evidence="2" type="ORF">JQC75_18295</name>
</gene>
<evidence type="ECO:0000256" key="1">
    <source>
        <dbReference type="SAM" id="Phobius"/>
    </source>
</evidence>
<sequence>MATPDFSIPFEHRKPFAKHYQQHIARLCQKLEARRGPIVARRQARLAQIQPIMRLLWPGIMAGFGAMGLGMMGFLDDVWIYLGFASTFCIMLGAAALAWWADNELSSFLDEGIKELYPKVLSYFGSDFAISWGNQAAGQHRAYADYGILPTHDKSSCFSHLKGSHHGVPFEFFNVGFYNKAGKDKYELEFKGILLAFTLKKAFKGTTRVVRDGGFWLGLGQRGLDRVKLEDPRFEASFEVFASDQVEARYLLNPGMMSRLSELDSHFGHGLEACFMDNKLLIRLPSARDFFSHYQDHEQPIDFKEPIEDIFADLGFIFGIADELAVARYTGL</sequence>
<evidence type="ECO:0000313" key="3">
    <source>
        <dbReference type="Proteomes" id="UP000596252"/>
    </source>
</evidence>